<evidence type="ECO:0000313" key="2">
    <source>
        <dbReference type="Proteomes" id="UP000001819"/>
    </source>
</evidence>
<dbReference type="FunCoup" id="A0A6I8UUS1">
    <property type="interactions" value="4"/>
</dbReference>
<dbReference type="KEGG" id="dpo:4804565"/>
<reference evidence="2" key="1">
    <citation type="submission" date="2024-06" db="UniProtKB">
        <authorList>
            <consortium name="RefSeq"/>
        </authorList>
    </citation>
    <scope>NUCLEOTIDE SEQUENCE [LARGE SCALE GENOMIC DNA]</scope>
    <source>
        <strain evidence="2">MV2-25</strain>
    </source>
</reference>
<name>A0A6I8UUS1_DROPS</name>
<dbReference type="Proteomes" id="UP000001819">
    <property type="component" value="Chromosome 3"/>
</dbReference>
<dbReference type="InParanoid" id="A0A6I8UUS1"/>
<accession>A0A6I8UUS1</accession>
<reference evidence="3" key="2">
    <citation type="submission" date="2025-08" db="UniProtKB">
        <authorList>
            <consortium name="RefSeq"/>
        </authorList>
    </citation>
    <scope>IDENTIFICATION</scope>
    <source>
        <strain evidence="3">MV-25-SWS-2005</strain>
        <tissue evidence="3">Whole body</tissue>
    </source>
</reference>
<gene>
    <name evidence="3" type="primary">LOC4804565</name>
</gene>
<dbReference type="Pfam" id="PF15860">
    <property type="entry name" value="DUF4728"/>
    <property type="match status" value="1"/>
</dbReference>
<organism evidence="2 3">
    <name type="scientific">Drosophila pseudoobscura pseudoobscura</name>
    <name type="common">Fruit fly</name>
    <dbReference type="NCBI Taxonomy" id="46245"/>
    <lineage>
        <taxon>Eukaryota</taxon>
        <taxon>Metazoa</taxon>
        <taxon>Ecdysozoa</taxon>
        <taxon>Arthropoda</taxon>
        <taxon>Hexapoda</taxon>
        <taxon>Insecta</taxon>
        <taxon>Pterygota</taxon>
        <taxon>Neoptera</taxon>
        <taxon>Endopterygota</taxon>
        <taxon>Diptera</taxon>
        <taxon>Brachycera</taxon>
        <taxon>Muscomorpha</taxon>
        <taxon>Ephydroidea</taxon>
        <taxon>Drosophilidae</taxon>
        <taxon>Drosophila</taxon>
        <taxon>Sophophora</taxon>
    </lineage>
</organism>
<feature type="transmembrane region" description="Helical" evidence="1">
    <location>
        <begin position="146"/>
        <end position="167"/>
    </location>
</feature>
<evidence type="ECO:0000256" key="1">
    <source>
        <dbReference type="SAM" id="Phobius"/>
    </source>
</evidence>
<keyword evidence="1" id="KW-0472">Membrane</keyword>
<keyword evidence="1" id="KW-0812">Transmembrane</keyword>
<keyword evidence="1" id="KW-1133">Transmembrane helix</keyword>
<protein>
    <submittedName>
        <fullName evidence="3">Uncharacterized protein</fullName>
    </submittedName>
</protein>
<dbReference type="RefSeq" id="XP_001361106.2">
    <property type="nucleotide sequence ID" value="XM_001361069.3"/>
</dbReference>
<feature type="transmembrane region" description="Helical" evidence="1">
    <location>
        <begin position="85"/>
        <end position="108"/>
    </location>
</feature>
<dbReference type="InterPro" id="IPR031720">
    <property type="entry name" value="DUF4728"/>
</dbReference>
<evidence type="ECO:0000313" key="3">
    <source>
        <dbReference type="RefSeq" id="XP_001361106.2"/>
    </source>
</evidence>
<feature type="transmembrane region" description="Helical" evidence="1">
    <location>
        <begin position="120"/>
        <end position="140"/>
    </location>
</feature>
<feature type="transmembrane region" description="Helical" evidence="1">
    <location>
        <begin position="31"/>
        <end position="53"/>
    </location>
</feature>
<sequence>MGRNDNRSHQGSVACGTGISYVQCQNLKYNVIILGWLGVIISSVTLGSSMLTLHMHPNIGLMLKQVLLSIAAANEHQFLMNLLTIFSYCAYGLSLINAAVSLLLLIGVARDMSCLMYPWLIFHGLIFGFGLYVGVFYATVGLFIDLSSFLMCLLVFTLVLVIFYKIYHEVFTLFRVMGEQSKYGTLGGVFYKDTEHGWTTAAGVPCQQVYVPVPLKQ</sequence>
<dbReference type="AlphaFoldDB" id="A0A6I8UUS1"/>
<keyword evidence="2" id="KW-1185">Reference proteome</keyword>
<proteinExistence type="predicted"/>